<dbReference type="Proteomes" id="UP000584824">
    <property type="component" value="Unassembled WGS sequence"/>
</dbReference>
<dbReference type="CDD" id="cd03214">
    <property type="entry name" value="ABC_Iron-Siderophores_B12_Hemin"/>
    <property type="match status" value="1"/>
</dbReference>
<comment type="caution">
    <text evidence="4">The sequence shown here is derived from an EMBL/GenBank/DDBJ whole genome shotgun (WGS) entry which is preliminary data.</text>
</comment>
<dbReference type="InterPro" id="IPR027417">
    <property type="entry name" value="P-loop_NTPase"/>
</dbReference>
<dbReference type="InterPro" id="IPR003593">
    <property type="entry name" value="AAA+_ATPase"/>
</dbReference>
<dbReference type="EMBL" id="JACIDU010000005">
    <property type="protein sequence ID" value="MBB4103084.1"/>
    <property type="molecule type" value="Genomic_DNA"/>
</dbReference>
<accession>A0A7W6P094</accession>
<dbReference type="SMART" id="SM00382">
    <property type="entry name" value="AAA"/>
    <property type="match status" value="1"/>
</dbReference>
<evidence type="ECO:0000259" key="3">
    <source>
        <dbReference type="PROSITE" id="PS50893"/>
    </source>
</evidence>
<dbReference type="GO" id="GO:0005524">
    <property type="term" value="F:ATP binding"/>
    <property type="evidence" value="ECO:0007669"/>
    <property type="project" value="UniProtKB-KW"/>
</dbReference>
<dbReference type="PANTHER" id="PTHR42794">
    <property type="entry name" value="HEMIN IMPORT ATP-BINDING PROTEIN HMUV"/>
    <property type="match status" value="1"/>
</dbReference>
<keyword evidence="1" id="KW-0547">Nucleotide-binding</keyword>
<evidence type="ECO:0000256" key="2">
    <source>
        <dbReference type="ARBA" id="ARBA00022840"/>
    </source>
</evidence>
<feature type="domain" description="ABC transporter" evidence="3">
    <location>
        <begin position="3"/>
        <end position="229"/>
    </location>
</feature>
<dbReference type="AlphaFoldDB" id="A0A7W6P094"/>
<keyword evidence="2 4" id="KW-0067">ATP-binding</keyword>
<dbReference type="GO" id="GO:0016887">
    <property type="term" value="F:ATP hydrolysis activity"/>
    <property type="evidence" value="ECO:0007669"/>
    <property type="project" value="InterPro"/>
</dbReference>
<evidence type="ECO:0000313" key="4">
    <source>
        <dbReference type="EMBL" id="MBB4103084.1"/>
    </source>
</evidence>
<reference evidence="4 5" key="1">
    <citation type="submission" date="2020-08" db="EMBL/GenBank/DDBJ databases">
        <title>Genomic Encyclopedia of Type Strains, Phase IV (KMG-IV): sequencing the most valuable type-strain genomes for metagenomic binning, comparative biology and taxonomic classification.</title>
        <authorList>
            <person name="Goeker M."/>
        </authorList>
    </citation>
    <scope>NUCLEOTIDE SEQUENCE [LARGE SCALE GENOMIC DNA]</scope>
    <source>
        <strain evidence="4 5">DSM 26385</strain>
    </source>
</reference>
<gene>
    <name evidence="4" type="ORF">GGQ66_001639</name>
</gene>
<dbReference type="Gene3D" id="3.40.50.300">
    <property type="entry name" value="P-loop containing nucleotide triphosphate hydrolases"/>
    <property type="match status" value="1"/>
</dbReference>
<dbReference type="PANTHER" id="PTHR42794:SF2">
    <property type="entry name" value="ABC TRANSPORTER ATP-BINDING PROTEIN"/>
    <property type="match status" value="1"/>
</dbReference>
<sequence>MVLRLDTVRVTRSGTSILRDINVRLGRGQIVGLVGPNGAGKSTLINAIATLIPFSGTIRWQGLPIRLREIGYMPQQAQVRADLSVIETVLLGRHEQLGWRVATTHLDQALGILEDFGIAHLARRNMQSLSGGQQQLVLLTQRLLREPKLVLLDEATSALDIRHQLQVFDRLRAYVGRSGALVVIAIHDLNLAARHADTIMLLDQGQVAGSGSFAEVIHEQALRDVYGIEAELLRASTGHTVILPVTAYGSTGPTSNGIHDVQLN</sequence>
<organism evidence="4 5">
    <name type="scientific">Allorhizobium borbori</name>
    <dbReference type="NCBI Taxonomy" id="485907"/>
    <lineage>
        <taxon>Bacteria</taxon>
        <taxon>Pseudomonadati</taxon>
        <taxon>Pseudomonadota</taxon>
        <taxon>Alphaproteobacteria</taxon>
        <taxon>Hyphomicrobiales</taxon>
        <taxon>Rhizobiaceae</taxon>
        <taxon>Rhizobium/Agrobacterium group</taxon>
        <taxon>Allorhizobium</taxon>
    </lineage>
</organism>
<dbReference type="SUPFAM" id="SSF52540">
    <property type="entry name" value="P-loop containing nucleoside triphosphate hydrolases"/>
    <property type="match status" value="1"/>
</dbReference>
<name>A0A7W6P094_9HYPH</name>
<dbReference type="PROSITE" id="PS50893">
    <property type="entry name" value="ABC_TRANSPORTER_2"/>
    <property type="match status" value="1"/>
</dbReference>
<dbReference type="Pfam" id="PF00005">
    <property type="entry name" value="ABC_tran"/>
    <property type="match status" value="1"/>
</dbReference>
<proteinExistence type="predicted"/>
<evidence type="ECO:0000313" key="5">
    <source>
        <dbReference type="Proteomes" id="UP000584824"/>
    </source>
</evidence>
<dbReference type="RefSeq" id="WP_183791264.1">
    <property type="nucleotide sequence ID" value="NZ_JACIDU010000005.1"/>
</dbReference>
<keyword evidence="5" id="KW-1185">Reference proteome</keyword>
<protein>
    <submittedName>
        <fullName evidence="4">Iron complex transport system ATP-binding protein</fullName>
    </submittedName>
</protein>
<dbReference type="InterPro" id="IPR003439">
    <property type="entry name" value="ABC_transporter-like_ATP-bd"/>
</dbReference>
<evidence type="ECO:0000256" key="1">
    <source>
        <dbReference type="ARBA" id="ARBA00022741"/>
    </source>
</evidence>